<dbReference type="SUPFAM" id="SSF51419">
    <property type="entry name" value="PLP-binding barrel"/>
    <property type="match status" value="1"/>
</dbReference>
<comment type="cofactor">
    <cofactor evidence="3">
        <name>pyridoxal 5'-phosphate</name>
        <dbReference type="ChEBI" id="CHEBI:597326"/>
    </cofactor>
</comment>
<comment type="similarity">
    <text evidence="2 4">Belongs to the pyridoxal phosphate-binding protein YggS/PROSC family.</text>
</comment>
<dbReference type="Proteomes" id="UP000321168">
    <property type="component" value="Unassembled WGS sequence"/>
</dbReference>
<evidence type="ECO:0000259" key="5">
    <source>
        <dbReference type="Pfam" id="PF01168"/>
    </source>
</evidence>
<dbReference type="AlphaFoldDB" id="A0A5C6UXG6"/>
<protein>
    <recommendedName>
        <fullName evidence="2">Pyridoxal phosphate homeostasis protein</fullName>
        <shortName evidence="2">PLP homeostasis protein</shortName>
    </recommendedName>
</protein>
<dbReference type="InterPro" id="IPR011078">
    <property type="entry name" value="PyrdxlP_homeostasis"/>
</dbReference>
<dbReference type="PROSITE" id="PS01211">
    <property type="entry name" value="UPF0001"/>
    <property type="match status" value="1"/>
</dbReference>
<organism evidence="6 7">
    <name type="scientific">Luteibaculum oceani</name>
    <dbReference type="NCBI Taxonomy" id="1294296"/>
    <lineage>
        <taxon>Bacteria</taxon>
        <taxon>Pseudomonadati</taxon>
        <taxon>Bacteroidota</taxon>
        <taxon>Flavobacteriia</taxon>
        <taxon>Flavobacteriales</taxon>
        <taxon>Luteibaculaceae</taxon>
        <taxon>Luteibaculum</taxon>
    </lineage>
</organism>
<dbReference type="GO" id="GO:0030170">
    <property type="term" value="F:pyridoxal phosphate binding"/>
    <property type="evidence" value="ECO:0007669"/>
    <property type="project" value="UniProtKB-UniRule"/>
</dbReference>
<keyword evidence="7" id="KW-1185">Reference proteome</keyword>
<dbReference type="InterPro" id="IPR029066">
    <property type="entry name" value="PLP-binding_barrel"/>
</dbReference>
<evidence type="ECO:0000313" key="7">
    <source>
        <dbReference type="Proteomes" id="UP000321168"/>
    </source>
</evidence>
<evidence type="ECO:0000256" key="1">
    <source>
        <dbReference type="ARBA" id="ARBA00022898"/>
    </source>
</evidence>
<gene>
    <name evidence="6" type="ORF">FRX97_09955</name>
</gene>
<dbReference type="FunFam" id="3.20.20.10:FF:000018">
    <property type="entry name" value="Pyridoxal phosphate homeostasis protein"/>
    <property type="match status" value="1"/>
</dbReference>
<name>A0A5C6UXG6_9FLAO</name>
<accession>A0A5C6UXG6</accession>
<comment type="caution">
    <text evidence="6">The sequence shown here is derived from an EMBL/GenBank/DDBJ whole genome shotgun (WGS) entry which is preliminary data.</text>
</comment>
<evidence type="ECO:0000256" key="4">
    <source>
        <dbReference type="RuleBase" id="RU004514"/>
    </source>
</evidence>
<sequence length="220" mass="24966">MIQGNLKRLKKSLPQGVKLIAVSKKKPESAILEAYENGQLDFGENYVQELVDKAESLPKDIHWHFIGHLQRNKVKYIAPFVYLIHGVDSFKLLKEINKQAKKIDREISVLLQIHIAQEDSKFGFDDAEVIEMLNDPRFPDLEHIAIRGVMGMATNTNNTTQIEAEFNSLKDVFYHIRQHPALADHAVTEMSMGMTQDYQIAINCGSTMVRIGSAIFGSRK</sequence>
<comment type="function">
    <text evidence="2">Pyridoxal 5'-phosphate (PLP)-binding protein, which is involved in PLP homeostasis.</text>
</comment>
<evidence type="ECO:0000256" key="3">
    <source>
        <dbReference type="PIRSR" id="PIRSR004848-1"/>
    </source>
</evidence>
<dbReference type="EMBL" id="VORB01000009">
    <property type="protein sequence ID" value="TXC76931.1"/>
    <property type="molecule type" value="Genomic_DNA"/>
</dbReference>
<dbReference type="PANTHER" id="PTHR10146:SF14">
    <property type="entry name" value="PYRIDOXAL PHOSPHATE HOMEOSTASIS PROTEIN"/>
    <property type="match status" value="1"/>
</dbReference>
<dbReference type="Pfam" id="PF01168">
    <property type="entry name" value="Ala_racemase_N"/>
    <property type="match status" value="1"/>
</dbReference>
<dbReference type="NCBIfam" id="TIGR00044">
    <property type="entry name" value="YggS family pyridoxal phosphate-dependent enzyme"/>
    <property type="match status" value="1"/>
</dbReference>
<evidence type="ECO:0000256" key="2">
    <source>
        <dbReference type="HAMAP-Rule" id="MF_02087"/>
    </source>
</evidence>
<dbReference type="RefSeq" id="WP_147015069.1">
    <property type="nucleotide sequence ID" value="NZ_VORB01000009.1"/>
</dbReference>
<evidence type="ECO:0000313" key="6">
    <source>
        <dbReference type="EMBL" id="TXC76931.1"/>
    </source>
</evidence>
<dbReference type="CDD" id="cd00635">
    <property type="entry name" value="PLPDE_III_YBL036c_like"/>
    <property type="match status" value="1"/>
</dbReference>
<feature type="domain" description="Alanine racemase N-terminal" evidence="5">
    <location>
        <begin position="2"/>
        <end position="219"/>
    </location>
</feature>
<feature type="modified residue" description="N6-(pyridoxal phosphate)lysine" evidence="2 3">
    <location>
        <position position="24"/>
    </location>
</feature>
<dbReference type="OrthoDB" id="9804072at2"/>
<dbReference type="Gene3D" id="3.20.20.10">
    <property type="entry name" value="Alanine racemase"/>
    <property type="match status" value="1"/>
</dbReference>
<dbReference type="HAMAP" id="MF_02087">
    <property type="entry name" value="PLP_homeostasis"/>
    <property type="match status" value="1"/>
</dbReference>
<dbReference type="InterPro" id="IPR001608">
    <property type="entry name" value="Ala_racemase_N"/>
</dbReference>
<dbReference type="PANTHER" id="PTHR10146">
    <property type="entry name" value="PROLINE SYNTHETASE CO-TRANSCRIBED BACTERIAL HOMOLOG PROTEIN"/>
    <property type="match status" value="1"/>
</dbReference>
<reference evidence="6 7" key="1">
    <citation type="submission" date="2019-08" db="EMBL/GenBank/DDBJ databases">
        <title>Genome of Luteibaculum oceani JCM 18817.</title>
        <authorList>
            <person name="Bowman J.P."/>
        </authorList>
    </citation>
    <scope>NUCLEOTIDE SEQUENCE [LARGE SCALE GENOMIC DNA]</scope>
    <source>
        <strain evidence="6 7">JCM 18817</strain>
    </source>
</reference>
<keyword evidence="1 2" id="KW-0663">Pyridoxal phosphate</keyword>
<proteinExistence type="inferred from homology"/>
<dbReference type="PIRSF" id="PIRSF004848">
    <property type="entry name" value="YBL036c_PLPDEIII"/>
    <property type="match status" value="1"/>
</dbReference>